<accession>A0A4P2QP84</accession>
<proteinExistence type="predicted"/>
<feature type="domain" description="DUF3854" evidence="2">
    <location>
        <begin position="145"/>
        <end position="246"/>
    </location>
</feature>
<dbReference type="InterPro" id="IPR024385">
    <property type="entry name" value="DUF3854"/>
</dbReference>
<gene>
    <name evidence="3" type="ORF">SOCE836_040840</name>
</gene>
<reference evidence="3 4" key="1">
    <citation type="submission" date="2015-09" db="EMBL/GenBank/DDBJ databases">
        <title>Sorangium comparison.</title>
        <authorList>
            <person name="Zaburannyi N."/>
            <person name="Bunk B."/>
            <person name="Overmann J."/>
            <person name="Mueller R."/>
        </authorList>
    </citation>
    <scope>NUCLEOTIDE SEQUENCE [LARGE SCALE GENOMIC DNA]</scope>
    <source>
        <strain evidence="3 4">So ce836</strain>
    </source>
</reference>
<dbReference type="InterPro" id="IPR007936">
    <property type="entry name" value="VapE-like_dom"/>
</dbReference>
<dbReference type="AlphaFoldDB" id="A0A4P2QP84"/>
<dbReference type="SUPFAM" id="SSF52540">
    <property type="entry name" value="P-loop containing nucleoside triphosphate hydrolases"/>
    <property type="match status" value="1"/>
</dbReference>
<dbReference type="RefSeq" id="WP_207217898.1">
    <property type="nucleotide sequence ID" value="NZ_CP012672.1"/>
</dbReference>
<dbReference type="PANTHER" id="PTHR34985">
    <property type="entry name" value="SLR0554 PROTEIN"/>
    <property type="match status" value="1"/>
</dbReference>
<evidence type="ECO:0000313" key="3">
    <source>
        <dbReference type="EMBL" id="AUX31949.1"/>
    </source>
</evidence>
<protein>
    <submittedName>
        <fullName evidence="3">Uncharacterized protein</fullName>
    </submittedName>
</protein>
<evidence type="ECO:0000313" key="4">
    <source>
        <dbReference type="Proteomes" id="UP000295497"/>
    </source>
</evidence>
<dbReference type="InterPro" id="IPR027417">
    <property type="entry name" value="P-loop_NTPase"/>
</dbReference>
<dbReference type="PANTHER" id="PTHR34985:SF1">
    <property type="entry name" value="SLR0554 PROTEIN"/>
    <property type="match status" value="1"/>
</dbReference>
<dbReference type="EMBL" id="CP012672">
    <property type="protein sequence ID" value="AUX31949.1"/>
    <property type="molecule type" value="Genomic_DNA"/>
</dbReference>
<organism evidence="3 4">
    <name type="scientific">Sorangium cellulosum</name>
    <name type="common">Polyangium cellulosum</name>
    <dbReference type="NCBI Taxonomy" id="56"/>
    <lineage>
        <taxon>Bacteria</taxon>
        <taxon>Pseudomonadati</taxon>
        <taxon>Myxococcota</taxon>
        <taxon>Polyangia</taxon>
        <taxon>Polyangiales</taxon>
        <taxon>Polyangiaceae</taxon>
        <taxon>Sorangium</taxon>
    </lineage>
</organism>
<sequence>MGCDVSDRLYTSEYASATENRLWPQHVALLQARAITPEYAEKVGLCSVDLQKVKEQVDKFAKFGVRGPWARLPLHAITGLLIPYPSCADGIPRYRVRSDRTEYSIPGPIEGSHHGETTQQVPRYICQSGVPVAPYITPEARSAAANVDIPLFITEAPLKSCSLSCNGFPAIGMGGVLAGAHDPDVLRDNEEIVASRDLKRINWRGRRAYIVYDAFLDRNPMVALGAAYAAIALEREGADVWVVRLPTYHATESDPEAGQLWSETDQGPDDYLARCGVEHFRELVEAAVPANPAKRIVHETRTINRRAARADVVGQLLNELLFQAMLSKGGDLAVDLAAGVGRSSDVSRKSFAKAAASFGEALVRKQTEEEPDWKSELRTTVSGIVKPVAFNVEITLRHDSMLAGLAAYDEFKQCVVFRKEPPWTAEYPDSKNTKAGDPWSDADDTRLAGYLTRTHDIVDLPEKKIQAALTVVGMDHRYHPVREYLRSLVWDGIPRLDTAAEMYLRADPELNRYHRIVLPKWLISAVARVERPGEQVDHAIVLEGRQGDAKTSALRVLGGEWYSDASQDDLQDKESAMKLQGSWIFVFDEGAILTRADARALKDFLSKVEDQIIPKYSNRKILLKRQCVFALTTNDQQYLTDPTGNRRYWPIACGEIDIEALRRDRDQLWAEAYARFVAGEQFWPTEEEKAIIRPEQDSRRRADTWESQIEEGIISRGLTEVTVEDILTEILEIKNKDASHGDRIRVVNALTALGWQQDKPRKINGITRRVYVRRDAKVVDGELRPSHPLTPAQEAALQTMMAAISGRMTLERLPNGRIIRVWREAEPTDDGTDVSALVAMV</sequence>
<dbReference type="Pfam" id="PF12965">
    <property type="entry name" value="DUF3854"/>
    <property type="match status" value="1"/>
</dbReference>
<dbReference type="Pfam" id="PF05272">
    <property type="entry name" value="VapE-like_dom"/>
    <property type="match status" value="1"/>
</dbReference>
<feature type="domain" description="Virulence-associated protein E-like" evidence="1">
    <location>
        <begin position="485"/>
        <end position="699"/>
    </location>
</feature>
<evidence type="ECO:0000259" key="2">
    <source>
        <dbReference type="Pfam" id="PF12965"/>
    </source>
</evidence>
<evidence type="ECO:0000259" key="1">
    <source>
        <dbReference type="Pfam" id="PF05272"/>
    </source>
</evidence>
<dbReference type="Proteomes" id="UP000295497">
    <property type="component" value="Chromosome"/>
</dbReference>
<name>A0A4P2QP84_SORCE</name>